<name>A0A5S9IH74_UABAM</name>
<dbReference type="Proteomes" id="UP000326354">
    <property type="component" value="Chromosome"/>
</dbReference>
<protein>
    <submittedName>
        <fullName evidence="1">Uncharacterized protein</fullName>
    </submittedName>
</protein>
<dbReference type="RefSeq" id="WP_151966017.1">
    <property type="nucleotide sequence ID" value="NZ_AP019860.1"/>
</dbReference>
<dbReference type="AlphaFoldDB" id="A0A5S9IH74"/>
<dbReference type="EMBL" id="AP019860">
    <property type="protein sequence ID" value="BBM81749.1"/>
    <property type="molecule type" value="Genomic_DNA"/>
</dbReference>
<proteinExistence type="predicted"/>
<evidence type="ECO:0000313" key="1">
    <source>
        <dbReference type="EMBL" id="BBM81749.1"/>
    </source>
</evidence>
<accession>A0A5S9IH74</accession>
<gene>
    <name evidence="1" type="ORF">UABAM_00088</name>
</gene>
<evidence type="ECO:0000313" key="2">
    <source>
        <dbReference type="Proteomes" id="UP000326354"/>
    </source>
</evidence>
<keyword evidence="2" id="KW-1185">Reference proteome</keyword>
<organism evidence="1 2">
    <name type="scientific">Uabimicrobium amorphum</name>
    <dbReference type="NCBI Taxonomy" id="2596890"/>
    <lineage>
        <taxon>Bacteria</taxon>
        <taxon>Pseudomonadati</taxon>
        <taxon>Planctomycetota</taxon>
        <taxon>Candidatus Uabimicrobiia</taxon>
        <taxon>Candidatus Uabimicrobiales</taxon>
        <taxon>Candidatus Uabimicrobiaceae</taxon>
        <taxon>Candidatus Uabimicrobium</taxon>
    </lineage>
</organism>
<reference evidence="1 2" key="1">
    <citation type="submission" date="2019-08" db="EMBL/GenBank/DDBJ databases">
        <title>Complete genome sequence of Candidatus Uab amorphum.</title>
        <authorList>
            <person name="Shiratori T."/>
            <person name="Suzuki S."/>
            <person name="Kakizawa Y."/>
            <person name="Ishida K."/>
        </authorList>
    </citation>
    <scope>NUCLEOTIDE SEQUENCE [LARGE SCALE GENOMIC DNA]</scope>
    <source>
        <strain evidence="1 2">SRT547</strain>
    </source>
</reference>
<sequence length="157" mass="18892">MDEEEFDIALQKYLEIQNQEKHLAQQKALLRQKIESYLKGVQRDQIMVSMSDFDVRISRKEKVVVKYDEDVLRERLQDDYPKVLALDIQKIKKRRRELENILQEKIEEFASPDREKIRNLIEDGDLDSRQFHGAFTKEIKSTIYVTRKKKYEKKLGM</sequence>
<dbReference type="KEGG" id="uam:UABAM_00088"/>